<evidence type="ECO:0000313" key="1">
    <source>
        <dbReference type="EMBL" id="KAK4814931.1"/>
    </source>
</evidence>
<dbReference type="EMBL" id="JAUNZN010000010">
    <property type="protein sequence ID" value="KAK4814931.1"/>
    <property type="molecule type" value="Genomic_DNA"/>
</dbReference>
<keyword evidence="2" id="KW-1185">Reference proteome</keyword>
<proteinExistence type="predicted"/>
<dbReference type="PANTHER" id="PTHR33332">
    <property type="entry name" value="REVERSE TRANSCRIPTASE DOMAIN-CONTAINING PROTEIN"/>
    <property type="match status" value="1"/>
</dbReference>
<organism evidence="1 2">
    <name type="scientific">Mycteria americana</name>
    <name type="common">Wood stork</name>
    <dbReference type="NCBI Taxonomy" id="33587"/>
    <lineage>
        <taxon>Eukaryota</taxon>
        <taxon>Metazoa</taxon>
        <taxon>Chordata</taxon>
        <taxon>Craniata</taxon>
        <taxon>Vertebrata</taxon>
        <taxon>Euteleostomi</taxon>
        <taxon>Archelosauria</taxon>
        <taxon>Archosauria</taxon>
        <taxon>Dinosauria</taxon>
        <taxon>Saurischia</taxon>
        <taxon>Theropoda</taxon>
        <taxon>Coelurosauria</taxon>
        <taxon>Aves</taxon>
        <taxon>Neognathae</taxon>
        <taxon>Neoaves</taxon>
        <taxon>Aequornithes</taxon>
        <taxon>Ciconiiformes</taxon>
        <taxon>Ciconiidae</taxon>
        <taxon>Mycteria</taxon>
    </lineage>
</organism>
<sequence>MDLLERVQRRATKMIRGLEHLSYEDRLRELGLFSLEKRRLQGDLIAAFQYLKGPMRKLERDSLQGHVVIGQGYKPHLPLRYPIPPPPSRHALPLALYPLSLCSPSLPPYANSSTRLITRIDSAIISRVQYSSIETTDTAVLGEAWLESSPAERDLGVLVGSRLDRSQQRALAAERANHIPGCIKHGQERTVPLYRALVQPHLAYCGQFWAPRLKKDVQVLECVQGRAKAGEGLEGLSCEERLRTSGLSVWRKGGGEATSLLSAAS</sequence>
<comment type="caution">
    <text evidence="1">The sequence shown here is derived from an EMBL/GenBank/DDBJ whole genome shotgun (WGS) entry which is preliminary data.</text>
</comment>
<evidence type="ECO:0000313" key="2">
    <source>
        <dbReference type="Proteomes" id="UP001333110"/>
    </source>
</evidence>
<gene>
    <name evidence="1" type="ORF">QYF61_006286</name>
</gene>
<dbReference type="Proteomes" id="UP001333110">
    <property type="component" value="Unassembled WGS sequence"/>
</dbReference>
<accession>A0AAN7MZP2</accession>
<name>A0AAN7MZP2_MYCAM</name>
<protein>
    <submittedName>
        <fullName evidence="1">Uncharacterized protein</fullName>
    </submittedName>
</protein>
<dbReference type="AlphaFoldDB" id="A0AAN7MZP2"/>
<reference evidence="1 2" key="1">
    <citation type="journal article" date="2023" name="J. Hered.">
        <title>Chromosome-level genome of the wood stork (Mycteria americana) provides insight into avian chromosome evolution.</title>
        <authorList>
            <person name="Flamio R. Jr."/>
            <person name="Ramstad K.M."/>
        </authorList>
    </citation>
    <scope>NUCLEOTIDE SEQUENCE [LARGE SCALE GENOMIC DNA]</scope>
    <source>
        <strain evidence="1">JAX WOST 10</strain>
    </source>
</reference>